<reference evidence="13" key="2">
    <citation type="journal article" date="2023" name="Science">
        <title>Genomic signatures of disease resistance in endangered staghorn corals.</title>
        <authorList>
            <person name="Vollmer S.V."/>
            <person name="Selwyn J.D."/>
            <person name="Despard B.A."/>
            <person name="Roesel C.L."/>
        </authorList>
    </citation>
    <scope>NUCLEOTIDE SEQUENCE</scope>
    <source>
        <strain evidence="13">K2</strain>
    </source>
</reference>
<feature type="compositionally biased region" description="Polar residues" evidence="10">
    <location>
        <begin position="48"/>
        <end position="59"/>
    </location>
</feature>
<feature type="non-terminal residue" evidence="13">
    <location>
        <position position="271"/>
    </location>
</feature>
<comment type="caution">
    <text evidence="13">The sequence shown here is derived from an EMBL/GenBank/DDBJ whole genome shotgun (WGS) entry which is preliminary data.</text>
</comment>
<evidence type="ECO:0000256" key="11">
    <source>
        <dbReference type="SAM" id="Phobius"/>
    </source>
</evidence>
<dbReference type="PANTHER" id="PTHR23026:SF90">
    <property type="entry name" value="IODOTYROSINE DEIODINASE 1"/>
    <property type="match status" value="1"/>
</dbReference>
<comment type="function">
    <text evidence="7">Catalyzes the dehalogenation of halotyrosines such as 3,5-diiodo-L-tyrosine. Likely to also catalyze the dehalogenation of other halotyrosines such as 3-bromo-L-tyrosine, 3-chloro-L-tyrosine and 3-iodo-L-tyrosine.</text>
</comment>
<keyword evidence="14" id="KW-1185">Reference proteome</keyword>
<feature type="domain" description="Nitroreductase" evidence="12">
    <location>
        <begin position="97"/>
        <end position="265"/>
    </location>
</feature>
<keyword evidence="4" id="KW-0288">FMN</keyword>
<feature type="transmembrane region" description="Helical" evidence="11">
    <location>
        <begin position="12"/>
        <end position="31"/>
    </location>
</feature>
<comment type="similarity">
    <text evidence="2">Belongs to the nitroreductase family.</text>
</comment>
<evidence type="ECO:0000256" key="1">
    <source>
        <dbReference type="ARBA" id="ARBA00001917"/>
    </source>
</evidence>
<reference evidence="13" key="1">
    <citation type="journal article" date="2023" name="G3 (Bethesda)">
        <title>Whole genome assembly and annotation of the endangered Caribbean coral Acropora cervicornis.</title>
        <authorList>
            <person name="Selwyn J.D."/>
            <person name="Vollmer S.V."/>
        </authorList>
    </citation>
    <scope>NUCLEOTIDE SEQUENCE</scope>
    <source>
        <strain evidence="13">K2</strain>
    </source>
</reference>
<dbReference type="AlphaFoldDB" id="A0AAD9R011"/>
<evidence type="ECO:0000256" key="2">
    <source>
        <dbReference type="ARBA" id="ARBA00007118"/>
    </source>
</evidence>
<dbReference type="FunFam" id="3.40.109.10:FF:000004">
    <property type="entry name" value="Iodotyrosine deiodinase 1"/>
    <property type="match status" value="1"/>
</dbReference>
<evidence type="ECO:0000256" key="10">
    <source>
        <dbReference type="SAM" id="MobiDB-lite"/>
    </source>
</evidence>
<evidence type="ECO:0000256" key="3">
    <source>
        <dbReference type="ARBA" id="ARBA00022630"/>
    </source>
</evidence>
<dbReference type="Proteomes" id="UP001249851">
    <property type="component" value="Unassembled WGS sequence"/>
</dbReference>
<feature type="region of interest" description="Disordered" evidence="10">
    <location>
        <begin position="43"/>
        <end position="70"/>
    </location>
</feature>
<dbReference type="EMBL" id="JARQWQ010000007">
    <property type="protein sequence ID" value="KAK2570581.1"/>
    <property type="molecule type" value="Genomic_DNA"/>
</dbReference>
<keyword evidence="5" id="KW-0560">Oxidoreductase</keyword>
<evidence type="ECO:0000256" key="5">
    <source>
        <dbReference type="ARBA" id="ARBA00023002"/>
    </source>
</evidence>
<gene>
    <name evidence="13" type="ORF">P5673_004259</name>
</gene>
<evidence type="ECO:0000313" key="13">
    <source>
        <dbReference type="EMBL" id="KAK2570581.1"/>
    </source>
</evidence>
<comment type="cofactor">
    <cofactor evidence="1">
        <name>FMN</name>
        <dbReference type="ChEBI" id="CHEBI:58210"/>
    </cofactor>
</comment>
<dbReference type="InterPro" id="IPR029479">
    <property type="entry name" value="Nitroreductase"/>
</dbReference>
<evidence type="ECO:0000256" key="9">
    <source>
        <dbReference type="ARBA" id="ARBA00079409"/>
    </source>
</evidence>
<evidence type="ECO:0000256" key="6">
    <source>
        <dbReference type="ARBA" id="ARBA00052524"/>
    </source>
</evidence>
<dbReference type="GO" id="GO:0006570">
    <property type="term" value="P:tyrosine metabolic process"/>
    <property type="evidence" value="ECO:0007669"/>
    <property type="project" value="TreeGrafter"/>
</dbReference>
<protein>
    <recommendedName>
        <fullName evidence="8">Iodotyrosine deiodinase</fullName>
    </recommendedName>
    <alternativeName>
        <fullName evidence="9">Halotyrosine dehalogenase</fullName>
    </alternativeName>
</protein>
<dbReference type="GO" id="GO:0140616">
    <property type="term" value="F:iodotyrosine deiodinase activity"/>
    <property type="evidence" value="ECO:0007669"/>
    <property type="project" value="UniProtKB-EC"/>
</dbReference>
<evidence type="ECO:0000256" key="8">
    <source>
        <dbReference type="ARBA" id="ARBA00073999"/>
    </source>
</evidence>
<evidence type="ECO:0000256" key="7">
    <source>
        <dbReference type="ARBA" id="ARBA00055792"/>
    </source>
</evidence>
<dbReference type="Gene3D" id="3.40.109.10">
    <property type="entry name" value="NADH Oxidase"/>
    <property type="match status" value="1"/>
</dbReference>
<accession>A0AAD9R011</accession>
<comment type="catalytic activity">
    <reaction evidence="6">
        <text>2 iodide + L-tyrosine + 2 NADP(+) = 3,5-diiodo-L-tyrosine + 2 NADPH + H(+)</text>
        <dbReference type="Rhea" id="RHEA:32479"/>
        <dbReference type="ChEBI" id="CHEBI:15378"/>
        <dbReference type="ChEBI" id="CHEBI:16382"/>
        <dbReference type="ChEBI" id="CHEBI:57506"/>
        <dbReference type="ChEBI" id="CHEBI:57783"/>
        <dbReference type="ChEBI" id="CHEBI:58315"/>
        <dbReference type="ChEBI" id="CHEBI:58349"/>
        <dbReference type="EC" id="1.21.1.1"/>
    </reaction>
    <physiologicalReaction direction="right-to-left" evidence="6">
        <dbReference type="Rhea" id="RHEA:32481"/>
    </physiologicalReaction>
</comment>
<dbReference type="SUPFAM" id="SSF55469">
    <property type="entry name" value="FMN-dependent nitroreductase-like"/>
    <property type="match status" value="1"/>
</dbReference>
<dbReference type="Pfam" id="PF00881">
    <property type="entry name" value="Nitroreductase"/>
    <property type="match status" value="1"/>
</dbReference>
<keyword evidence="11" id="KW-0812">Transmembrane</keyword>
<evidence type="ECO:0000256" key="4">
    <source>
        <dbReference type="ARBA" id="ARBA00022643"/>
    </source>
</evidence>
<dbReference type="InterPro" id="IPR050627">
    <property type="entry name" value="Nitroreductase/BluB"/>
</dbReference>
<sequence>MELSAPFLAAYWPYIASVFVGFIIAQFLLRISQPAKDNYKVDIDPLQDTPSDAITQDNPKPSGEAEADHIPYPWFDDRLSEDEMRKASAEFYEKMNHRRTVRQISEEDVPIEVLENIIKTAGTSPSGAHTEPWTFVVIKDKSLKKEIRSIVEEEEYLNYTKRMGDKWVKDLEFAKTTWAKPYLDSAPYLILVFKQVYGIQEDGSKKTHYYNEMSVCISVGLLLAAIQNAGLVTVTSTPMNAGPRLRDLVGRRVNEKLTLLLPVGYPAGDAT</sequence>
<proteinExistence type="inferred from homology"/>
<keyword evidence="11" id="KW-1133">Transmembrane helix</keyword>
<dbReference type="PANTHER" id="PTHR23026">
    <property type="entry name" value="NADPH NITROREDUCTASE"/>
    <property type="match status" value="1"/>
</dbReference>
<keyword evidence="3" id="KW-0285">Flavoprotein</keyword>
<evidence type="ECO:0000259" key="12">
    <source>
        <dbReference type="Pfam" id="PF00881"/>
    </source>
</evidence>
<organism evidence="13 14">
    <name type="scientific">Acropora cervicornis</name>
    <name type="common">Staghorn coral</name>
    <dbReference type="NCBI Taxonomy" id="6130"/>
    <lineage>
        <taxon>Eukaryota</taxon>
        <taxon>Metazoa</taxon>
        <taxon>Cnidaria</taxon>
        <taxon>Anthozoa</taxon>
        <taxon>Hexacorallia</taxon>
        <taxon>Scleractinia</taxon>
        <taxon>Astrocoeniina</taxon>
        <taxon>Acroporidae</taxon>
        <taxon>Acropora</taxon>
    </lineage>
</organism>
<dbReference type="CDD" id="cd02144">
    <property type="entry name" value="iodotyrosine_dehalogenase"/>
    <property type="match status" value="1"/>
</dbReference>
<dbReference type="InterPro" id="IPR000415">
    <property type="entry name" value="Nitroreductase-like"/>
</dbReference>
<name>A0AAD9R011_ACRCE</name>
<dbReference type="GO" id="GO:0005886">
    <property type="term" value="C:plasma membrane"/>
    <property type="evidence" value="ECO:0007669"/>
    <property type="project" value="TreeGrafter"/>
</dbReference>
<evidence type="ECO:0000313" key="14">
    <source>
        <dbReference type="Proteomes" id="UP001249851"/>
    </source>
</evidence>
<keyword evidence="11" id="KW-0472">Membrane</keyword>